<keyword evidence="1" id="KW-0808">Transferase</keyword>
<dbReference type="Proteomes" id="UP001150603">
    <property type="component" value="Unassembled WGS sequence"/>
</dbReference>
<dbReference type="EC" id="2.3.2.27" evidence="1"/>
<keyword evidence="1" id="KW-0012">Acyltransferase</keyword>
<organism evidence="1 2">
    <name type="scientific">Linderina macrospora</name>
    <dbReference type="NCBI Taxonomy" id="4868"/>
    <lineage>
        <taxon>Eukaryota</taxon>
        <taxon>Fungi</taxon>
        <taxon>Fungi incertae sedis</taxon>
        <taxon>Zoopagomycota</taxon>
        <taxon>Kickxellomycotina</taxon>
        <taxon>Kickxellomycetes</taxon>
        <taxon>Kickxellales</taxon>
        <taxon>Kickxellaceae</taxon>
        <taxon>Linderina</taxon>
    </lineage>
</organism>
<sequence>MATPKPEKTFEEWQDDAFSNILQVTLATGNPKRAARYYLKDVAEEMGAENIPLLITLESSFERVLMARLAETAQIPGSPGTFEYMLSSWRSVSNVIGNLAGARGKALDPAVRDARVHALRGAQKLLVSYMGLSLQFPDMVVPAIGKPGQKVLVDGLLADPDTESQTALPRGLLDQIVQRFATDGLAEVLAPVFAELGLRTIVRKNRTLLEPGFRKILAVLEELLSYTDICTAIPQMPTFDPEECSGRRMQTGTALGPFLSLSAFPTSDPEIISNYYLDAPDRNRGERDALHNGIRSTVQYVQGALFDVFYKLVARSGVPARTATIQYTLRILATNALRSGIQVDRDKVIDNGFSDNLASVWLRLSEPFTRDPQLKKLDRVDADWISLRATRSSETTPAGLDDPQNHIGTYWRELTRLHADQSAADAYLQRRQQDTEDLSDKAMPGFIADCFFATADALHLGPISIISQYKDVLSKLKRFQDDVERIEHMPELLPPEQRASLPLAMQRWKEQLKNMKREKIAMDGQVFDPRRLSNMVVFYRFAMAFLLRQVDASGQYPQRPFAMPADEGEVSVPEVWRMLPEFLAEDPIEFIVFIVTYHPDTLIDSTAQVGVGELRTFDDIIPLFLVTFLARPAYIKNPYLKAKLVDVLHMLTYRDPREDDDYVDTLGGNLPRDDLRLHPAIYQFRDILDSNQFAKAYLVPALLRFYVDIEQTGASSQFYDKFNIRYYIARTLRSLWARGRSHVVATKQFFSQSHRGANNAATTGSSRRDQQVIEQFVARLMTDTTYLLDESLSKLADIRELEKQPAEPQQQPGSAEDEAGDRARRLQDAERMARSYVSLAHETVHMLAFLSKHAPRPFQASEVVDRLAAMLNYNLDQLAGPKCSNLRVRDMQHRFSFNPRVLLSELTSVYMHLGLRRQSDDSDDVMAGAEDQQAIDRFVTAVVEDDRSYSVGLFQKAYGILERLSLKSP</sequence>
<accession>A0ACC1JFN5</accession>
<proteinExistence type="predicted"/>
<name>A0ACC1JFN5_9FUNG</name>
<gene>
    <name evidence="1" type="primary">UFD2</name>
    <name evidence="1" type="ORF">FBU59_000862</name>
</gene>
<feature type="non-terminal residue" evidence="1">
    <location>
        <position position="969"/>
    </location>
</feature>
<keyword evidence="2" id="KW-1185">Reference proteome</keyword>
<evidence type="ECO:0000313" key="1">
    <source>
        <dbReference type="EMBL" id="KAJ1950049.1"/>
    </source>
</evidence>
<reference evidence="1" key="1">
    <citation type="submission" date="2022-07" db="EMBL/GenBank/DDBJ databases">
        <title>Phylogenomic reconstructions and comparative analyses of Kickxellomycotina fungi.</title>
        <authorList>
            <person name="Reynolds N.K."/>
            <person name="Stajich J.E."/>
            <person name="Barry K."/>
            <person name="Grigoriev I.V."/>
            <person name="Crous P."/>
            <person name="Smith M.E."/>
        </authorList>
    </citation>
    <scope>NUCLEOTIDE SEQUENCE</scope>
    <source>
        <strain evidence="1">NRRL 5244</strain>
    </source>
</reference>
<evidence type="ECO:0000313" key="2">
    <source>
        <dbReference type="Proteomes" id="UP001150603"/>
    </source>
</evidence>
<protein>
    <submittedName>
        <fullName evidence="1">Ubiquitin conjugation factor E4</fullName>
        <ecNumber evidence="1">2.3.2.27</ecNumber>
    </submittedName>
</protein>
<comment type="caution">
    <text evidence="1">The sequence shown here is derived from an EMBL/GenBank/DDBJ whole genome shotgun (WGS) entry which is preliminary data.</text>
</comment>
<dbReference type="EMBL" id="JANBPW010000298">
    <property type="protein sequence ID" value="KAJ1950049.1"/>
    <property type="molecule type" value="Genomic_DNA"/>
</dbReference>